<feature type="compositionally biased region" description="Basic and acidic residues" evidence="1">
    <location>
        <begin position="1243"/>
        <end position="1260"/>
    </location>
</feature>
<reference evidence="2" key="1">
    <citation type="submission" date="2023-08" db="EMBL/GenBank/DDBJ databases">
        <authorList>
            <person name="Alioto T."/>
            <person name="Alioto T."/>
            <person name="Gomez Garrido J."/>
        </authorList>
    </citation>
    <scope>NUCLEOTIDE SEQUENCE</scope>
</reference>
<feature type="region of interest" description="Disordered" evidence="1">
    <location>
        <begin position="885"/>
        <end position="1037"/>
    </location>
</feature>
<sequence length="1340" mass="148537">MQNTTHFLSCTPVEDEVSPAEDTGAFAQNLLAFISEKIVQYQKARALKNTEETSSNIVADPPSLVTAPAVEEHNSKASKGAADPTSGDCATSAPEKYSTECPHIIREVAICREDEDESPGPVTTVPRLISGELTEKHHSSTSDCCPPQGESRLHLFDQLSGVSTTPKQIIEEDQLVRGTQSLKGVRLIHVHGDALQTDLLPEKTSEPLSHDALNLPIDKTQIHADLLVPSQNEWLGNKVHEQTGQRAHWEAFVKPTVNSSDHDGLLDDCQFEGVSKEASAVKPMYEDISDGDQSDGVGVESLNMKLVKNPEYEDISENEDTSEPATKLPNGHLGDLSLPPRVEDPQSESQKSDNMEVGRPYPLFRSQETQTNNEQMLFNNKGPAHLQSELQLKEENLQEKLIQNPASPKSVSSDIERHCSQLFCDESCDRNLSVLQSSARFENEESDDQTDDDWIVIPIILSDLRFESDSEDQKGSEKVLLKESNTYQTYWQGPTPLTTCASSEIEVFETLDSFVKATDVQIIDKFEVASSCSTPDHEVDYDGEPGVAQKCRRQYSESEDTEDSCDYPSESKLNHITASRQLLEQMPEPLTPATKVDVLETEGKHGKVRNVQRSQTSRRFNEMREKLRKIIQAKVDCGQLKVKRKITVNNSDQSSSDSEPDSEGVKRGVRCAKKKRRFPLNSETSEDSSNGQHGNDSSEKKRHKFQSNSLSSVTLQASQGQSNLCDGGAKCGQNNAEPESVQRQTEKHDTFNSGEIFLGSESEDKKFQKCKQKARRRCSKDRGDPMFIAKVAQQSQSELGDKKVKENDLCSDQQMESKSDPDSVRCVTDRDSGPIIIDSDLEDESSQNHNTKAERRRLSSPDVESSTHKAVLQKISTSRDVIVLSSASDSDDEQYQKRSSTLGLAGCLDNTQPMTQSPEPFDTEFETAQEKPCETRLPSAGPIQPETVPEEPSASPKSDQEVGKNQRSKKAANEREIISTSTEDSSDDTFSGTGDGPPAEPVDFVGATANRKPENDRLSSESPSKRQHRSMDRGADPVSVIPRLFVSNLNQQNCRLKLESQAQIQAHENPAASSKVDKSSTVQNTVAKPSRVSRQLSLPNHTGLSDNYSSLSSTNGPLTEVSQSSVPSKGLPLAGVSKEVSTAGNLPRSRHSSSPNRQYLACSKVQRSLSYNNPPTSNQLYSPSEGSSYSNPQLARTRLFDDWKNSFPNKGERRRRRSRMDDSLRTTHPYLSGQVRPGPSHSDSAREVRPEPSCRDHLGEARPGSSFCHSVKEVRPERIPRRSHKSFEVTAPLMKKTIGDYKQLPKATSRDPARKQRYPVGENYKWRKSKKGPIKRGMQC</sequence>
<evidence type="ECO:0000313" key="2">
    <source>
        <dbReference type="EMBL" id="CAJ1055758.1"/>
    </source>
</evidence>
<evidence type="ECO:0000313" key="3">
    <source>
        <dbReference type="Proteomes" id="UP001178508"/>
    </source>
</evidence>
<feature type="compositionally biased region" description="Acidic residues" evidence="1">
    <location>
        <begin position="313"/>
        <end position="322"/>
    </location>
</feature>
<feature type="region of interest" description="Disordered" evidence="1">
    <location>
        <begin position="600"/>
        <end position="621"/>
    </location>
</feature>
<protein>
    <submittedName>
        <fullName evidence="2">Uncharacterized protein LOC117804788 isoform X5</fullName>
    </submittedName>
</protein>
<feature type="region of interest" description="Disordered" evidence="1">
    <location>
        <begin position="762"/>
        <end position="871"/>
    </location>
</feature>
<feature type="compositionally biased region" description="Polar residues" evidence="1">
    <location>
        <begin position="1165"/>
        <end position="1194"/>
    </location>
</feature>
<feature type="compositionally biased region" description="Basic residues" evidence="1">
    <location>
        <begin position="768"/>
        <end position="779"/>
    </location>
</feature>
<feature type="compositionally biased region" description="Polar residues" evidence="1">
    <location>
        <begin position="706"/>
        <end position="724"/>
    </location>
</feature>
<feature type="region of interest" description="Disordered" evidence="1">
    <location>
        <begin position="313"/>
        <end position="359"/>
    </location>
</feature>
<keyword evidence="3" id="KW-1185">Reference proteome</keyword>
<feature type="region of interest" description="Disordered" evidence="1">
    <location>
        <begin position="1299"/>
        <end position="1340"/>
    </location>
</feature>
<feature type="compositionally biased region" description="Polar residues" evidence="1">
    <location>
        <begin position="909"/>
        <end position="918"/>
    </location>
</feature>
<feature type="compositionally biased region" description="Basic and acidic residues" evidence="1">
    <location>
        <begin position="815"/>
        <end position="832"/>
    </location>
</feature>
<feature type="compositionally biased region" description="Polar residues" evidence="1">
    <location>
        <begin position="681"/>
        <end position="695"/>
    </location>
</feature>
<feature type="compositionally biased region" description="Basic and acidic residues" evidence="1">
    <location>
        <begin position="799"/>
        <end position="808"/>
    </location>
</feature>
<feature type="compositionally biased region" description="Basic residues" evidence="1">
    <location>
        <begin position="667"/>
        <end position="678"/>
    </location>
</feature>
<feature type="compositionally biased region" description="Polar residues" evidence="1">
    <location>
        <begin position="1079"/>
        <end position="1127"/>
    </location>
</feature>
<organism evidence="2 3">
    <name type="scientific">Xyrichtys novacula</name>
    <name type="common">Pearly razorfish</name>
    <name type="synonym">Hemipteronotus novacula</name>
    <dbReference type="NCBI Taxonomy" id="13765"/>
    <lineage>
        <taxon>Eukaryota</taxon>
        <taxon>Metazoa</taxon>
        <taxon>Chordata</taxon>
        <taxon>Craniata</taxon>
        <taxon>Vertebrata</taxon>
        <taxon>Euteleostomi</taxon>
        <taxon>Actinopterygii</taxon>
        <taxon>Neopterygii</taxon>
        <taxon>Teleostei</taxon>
        <taxon>Neoteleostei</taxon>
        <taxon>Acanthomorphata</taxon>
        <taxon>Eupercaria</taxon>
        <taxon>Labriformes</taxon>
        <taxon>Labridae</taxon>
        <taxon>Xyrichtys</taxon>
    </lineage>
</organism>
<dbReference type="Proteomes" id="UP001178508">
    <property type="component" value="Chromosome 4"/>
</dbReference>
<name>A0AAV1F3Y0_XYRNO</name>
<feature type="compositionally biased region" description="Polar residues" evidence="1">
    <location>
        <begin position="732"/>
        <end position="743"/>
    </location>
</feature>
<evidence type="ECO:0000256" key="1">
    <source>
        <dbReference type="SAM" id="MobiDB-lite"/>
    </source>
</evidence>
<feature type="region of interest" description="Disordered" evidence="1">
    <location>
        <begin position="648"/>
        <end position="750"/>
    </location>
</feature>
<feature type="region of interest" description="Disordered" evidence="1">
    <location>
        <begin position="71"/>
        <end position="94"/>
    </location>
</feature>
<proteinExistence type="predicted"/>
<gene>
    <name evidence="2" type="ORF">XNOV1_A006222</name>
</gene>
<dbReference type="EMBL" id="OY660867">
    <property type="protein sequence ID" value="CAJ1055758.1"/>
    <property type="molecule type" value="Genomic_DNA"/>
</dbReference>
<feature type="region of interest" description="Disordered" evidence="1">
    <location>
        <begin position="1065"/>
        <end position="1266"/>
    </location>
</feature>
<accession>A0AAV1F3Y0</accession>
<feature type="compositionally biased region" description="Low complexity" evidence="1">
    <location>
        <begin position="979"/>
        <end position="992"/>
    </location>
</feature>